<evidence type="ECO:0000313" key="3">
    <source>
        <dbReference type="Proteomes" id="UP000245138"/>
    </source>
</evidence>
<evidence type="ECO:0008006" key="4">
    <source>
        <dbReference type="Google" id="ProtNLM"/>
    </source>
</evidence>
<keyword evidence="1" id="KW-0732">Signal</keyword>
<dbReference type="InterPro" id="IPR011990">
    <property type="entry name" value="TPR-like_helical_dom_sf"/>
</dbReference>
<sequence>MKNMILLAGVPMFLFSSHAFSSSDGICGFSDAECGMSAFPYLLPDNDTRTNLMLLQSSRSHIELPLPQPLPAQAHTRIDPFTAYRVMGLAATEGPSQPAIPSPAPITPTETVISAADIRPLQQKAQRLHLSPAAQEKLIALTSGEGEGRQISNDVSTVEAFFDVLLADQQVTDDQRTPLAQARMNMLSSDYTASALSTELVSVPDEGHAGSLKHYLINAQAFYQGEFDRAEKGFQSLAQTAQPWVAETSRYMLIRVKINQSMRHALDEYNMFDAGKADKPAALAAIQRIDDYLKQYPHGRYADSAQGLYRRAYWIIGDLNALPKTYQQALEKTENVAGLQALSDEIDNKLLENGAFTTSTESPMLMLVQDLKRLRADNGWTNLPALSAEALSAQQVLFDNAGMQNEFHYLQAAWQFYRRKDYAAVINLIPAASEHDLTDTTRFSLQILRGQALQQLSRRDEAEAHWRHLLTLNTNYTQQQFLQLALAETLVKAGHPERIFATDSPVKNLRFRSAVLKVSASADLLRQQTGPQQTHEERAIALHTLLTKSLTHGDYAGYLQDSELRKDIAPLTSSENMSWDEEDLTVFDWDGSDTEEGYQCPTLAIVVNTLNQRPNDARAINCLGEFSLRTGNSVGFDWGESNMLDGLTHSPTQFKGTEYNRLDGYMRVIADPQAPPEDKSYALYRAVYCYAPSGYNDCGQQDISKATRKAWFSRLKTEFKGSVWANQLKYYW</sequence>
<gene>
    <name evidence="2" type="ORF">B4923_15395</name>
</gene>
<accession>A0A2U1TNA7</accession>
<feature type="signal peptide" evidence="1">
    <location>
        <begin position="1"/>
        <end position="21"/>
    </location>
</feature>
<dbReference type="EMBL" id="QDKJ01000012">
    <property type="protein sequence ID" value="PWC10895.1"/>
    <property type="molecule type" value="Genomic_DNA"/>
</dbReference>
<name>A0A2U1TNA7_9GAMM</name>
<dbReference type="RefSeq" id="WP_109055250.1">
    <property type="nucleotide sequence ID" value="NZ_QDKJ01000012.1"/>
</dbReference>
<dbReference type="AlphaFoldDB" id="A0A2U1TNA7"/>
<proteinExistence type="predicted"/>
<dbReference type="OrthoDB" id="5583261at2"/>
<organism evidence="2 3">
    <name type="scientific">Brenneria roseae subsp. americana</name>
    <dbReference type="NCBI Taxonomy" id="1508507"/>
    <lineage>
        <taxon>Bacteria</taxon>
        <taxon>Pseudomonadati</taxon>
        <taxon>Pseudomonadota</taxon>
        <taxon>Gammaproteobacteria</taxon>
        <taxon>Enterobacterales</taxon>
        <taxon>Pectobacteriaceae</taxon>
        <taxon>Brenneria</taxon>
    </lineage>
</organism>
<reference evidence="2 3" key="1">
    <citation type="submission" date="2018-04" db="EMBL/GenBank/DDBJ databases">
        <title>Brenneria corticis sp.nov.</title>
        <authorList>
            <person name="Li Y."/>
        </authorList>
    </citation>
    <scope>NUCLEOTIDE SEQUENCE [LARGE SCALE GENOMIC DNA]</scope>
    <source>
        <strain evidence="2 3">LMG 27715</strain>
    </source>
</reference>
<keyword evidence="3" id="KW-1185">Reference proteome</keyword>
<comment type="caution">
    <text evidence="2">The sequence shown here is derived from an EMBL/GenBank/DDBJ whole genome shotgun (WGS) entry which is preliminary data.</text>
</comment>
<evidence type="ECO:0000313" key="2">
    <source>
        <dbReference type="EMBL" id="PWC10895.1"/>
    </source>
</evidence>
<dbReference type="Proteomes" id="UP000245138">
    <property type="component" value="Unassembled WGS sequence"/>
</dbReference>
<evidence type="ECO:0000256" key="1">
    <source>
        <dbReference type="SAM" id="SignalP"/>
    </source>
</evidence>
<feature type="chain" id="PRO_5015502207" description="Outer membrane assembly lipoprotein YfiO" evidence="1">
    <location>
        <begin position="22"/>
        <end position="732"/>
    </location>
</feature>
<dbReference type="SUPFAM" id="SSF48452">
    <property type="entry name" value="TPR-like"/>
    <property type="match status" value="1"/>
</dbReference>
<protein>
    <recommendedName>
        <fullName evidence="4">Outer membrane assembly lipoprotein YfiO</fullName>
    </recommendedName>
</protein>
<dbReference type="Gene3D" id="1.25.40.10">
    <property type="entry name" value="Tetratricopeptide repeat domain"/>
    <property type="match status" value="1"/>
</dbReference>